<dbReference type="NCBIfam" id="NF009150">
    <property type="entry name" value="PRK12497.1-3"/>
    <property type="match status" value="1"/>
</dbReference>
<dbReference type="RefSeq" id="WP_141380701.1">
    <property type="nucleotide sequence ID" value="NZ_BJNA01000030.1"/>
</dbReference>
<keyword evidence="3" id="KW-0255">Endonuclease</keyword>
<comment type="caution">
    <text evidence="3">The sequence shown here is derived from an EMBL/GenBank/DDBJ whole genome shotgun (WGS) entry which is preliminary data.</text>
</comment>
<protein>
    <recommendedName>
        <fullName evidence="2">UPF0102 protein FHX68_0328</fullName>
    </recommendedName>
</protein>
<keyword evidence="3" id="KW-0540">Nuclease</keyword>
<dbReference type="PANTHER" id="PTHR34039:SF1">
    <property type="entry name" value="UPF0102 PROTEIN YRAN"/>
    <property type="match status" value="1"/>
</dbReference>
<dbReference type="Pfam" id="PF02021">
    <property type="entry name" value="UPF0102"/>
    <property type="match status" value="1"/>
</dbReference>
<dbReference type="InterPro" id="IPR011856">
    <property type="entry name" value="tRNA_endonuc-like_dom_sf"/>
</dbReference>
<dbReference type="GO" id="GO:0004519">
    <property type="term" value="F:endonuclease activity"/>
    <property type="evidence" value="ECO:0007669"/>
    <property type="project" value="UniProtKB-KW"/>
</dbReference>
<dbReference type="AlphaFoldDB" id="A0A4Y3UQ37"/>
<dbReference type="GO" id="GO:0003676">
    <property type="term" value="F:nucleic acid binding"/>
    <property type="evidence" value="ECO:0007669"/>
    <property type="project" value="InterPro"/>
</dbReference>
<evidence type="ECO:0000256" key="1">
    <source>
        <dbReference type="ARBA" id="ARBA00006738"/>
    </source>
</evidence>
<keyword evidence="3" id="KW-0378">Hydrolase</keyword>
<comment type="similarity">
    <text evidence="1 2">Belongs to the UPF0102 family.</text>
</comment>
<dbReference type="PANTHER" id="PTHR34039">
    <property type="entry name" value="UPF0102 PROTEIN YRAN"/>
    <property type="match status" value="1"/>
</dbReference>
<dbReference type="SUPFAM" id="SSF52980">
    <property type="entry name" value="Restriction endonuclease-like"/>
    <property type="match status" value="1"/>
</dbReference>
<accession>A0A4Y3UQ37</accession>
<proteinExistence type="inferred from homology"/>
<dbReference type="InterPro" id="IPR003509">
    <property type="entry name" value="UPF0102_YraN-like"/>
</dbReference>
<keyword evidence="4" id="KW-1185">Reference proteome</keyword>
<evidence type="ECO:0000313" key="3">
    <source>
        <dbReference type="EMBL" id="TQN00254.1"/>
    </source>
</evidence>
<sequence length="120" mass="13322">MADKDVRGRAGEERAASHLRDLGYTVLDRNWRCAAGELDIVAARGADLVVVEVKTRRSAAYGHPFEAVDRRKRDRLWRLSCAWAAAHPDASRHRRLRIDVVGITGDDPATAVLEHLEGLA</sequence>
<evidence type="ECO:0000256" key="2">
    <source>
        <dbReference type="HAMAP-Rule" id="MF_00048"/>
    </source>
</evidence>
<dbReference type="Proteomes" id="UP000319804">
    <property type="component" value="Unassembled WGS sequence"/>
</dbReference>
<dbReference type="EMBL" id="VFPS01000001">
    <property type="protein sequence ID" value="TQN00254.1"/>
    <property type="molecule type" value="Genomic_DNA"/>
</dbReference>
<gene>
    <name evidence="3" type="ORF">FHX68_0328</name>
</gene>
<dbReference type="Gene3D" id="3.40.1350.10">
    <property type="match status" value="1"/>
</dbReference>
<reference evidence="3 4" key="1">
    <citation type="submission" date="2019-06" db="EMBL/GenBank/DDBJ databases">
        <title>Sequencing the genomes of 1000 actinobacteria strains.</title>
        <authorList>
            <person name="Klenk H.-P."/>
        </authorList>
    </citation>
    <scope>NUCLEOTIDE SEQUENCE [LARGE SCALE GENOMIC DNA]</scope>
    <source>
        <strain evidence="3 4">DSM 20427</strain>
    </source>
</reference>
<dbReference type="CDD" id="cd20736">
    <property type="entry name" value="PoNe_Nuclease"/>
    <property type="match status" value="1"/>
</dbReference>
<organism evidence="3 4">
    <name type="scientific">Microbacterium lacticum</name>
    <dbReference type="NCBI Taxonomy" id="33885"/>
    <lineage>
        <taxon>Bacteria</taxon>
        <taxon>Bacillati</taxon>
        <taxon>Actinomycetota</taxon>
        <taxon>Actinomycetes</taxon>
        <taxon>Micrococcales</taxon>
        <taxon>Microbacteriaceae</taxon>
        <taxon>Microbacterium</taxon>
    </lineage>
</organism>
<name>A0A4Y3UQ37_9MICO</name>
<dbReference type="NCBIfam" id="NF009154">
    <property type="entry name" value="PRK12497.3-3"/>
    <property type="match status" value="1"/>
</dbReference>
<dbReference type="OrthoDB" id="9794876at2"/>
<evidence type="ECO:0000313" key="4">
    <source>
        <dbReference type="Proteomes" id="UP000319804"/>
    </source>
</evidence>
<dbReference type="HAMAP" id="MF_00048">
    <property type="entry name" value="UPF0102"/>
    <property type="match status" value="1"/>
</dbReference>
<dbReference type="InterPro" id="IPR011335">
    <property type="entry name" value="Restrct_endonuc-II-like"/>
</dbReference>